<keyword evidence="2" id="KW-1185">Reference proteome</keyword>
<sequence length="175" mass="19984">MSKLNLIEILHDQMDILFVALNPPVNSNNNGHYFSNNLSFWNLMCSSGLIIQPVQSKLTGDDEVFRTNFINYKKAVYGITDLVHDVVETNSNKIVVDRSRVNRIIKLLDTHHVKTLCLMHSKVANAFQDIGVIKRLPNYGIVGKYKSTIIYEVPFHNASIANKEQYYGLLKHTLH</sequence>
<name>A0A6I6GP71_9BACT</name>
<protein>
    <recommendedName>
        <fullName evidence="3">Uracil-DNA glycosylase-like domain-containing protein</fullName>
    </recommendedName>
</protein>
<dbReference type="Gene3D" id="3.40.470.10">
    <property type="entry name" value="Uracil-DNA glycosylase-like domain"/>
    <property type="match status" value="1"/>
</dbReference>
<evidence type="ECO:0000313" key="2">
    <source>
        <dbReference type="Proteomes" id="UP000426027"/>
    </source>
</evidence>
<dbReference type="InterPro" id="IPR036895">
    <property type="entry name" value="Uracil-DNA_glycosylase-like_sf"/>
</dbReference>
<reference evidence="1 2" key="1">
    <citation type="submission" date="2019-11" db="EMBL/GenBank/DDBJ databases">
        <authorList>
            <person name="Im W.T."/>
        </authorList>
    </citation>
    <scope>NUCLEOTIDE SEQUENCE [LARGE SCALE GENOMIC DNA]</scope>
    <source>
        <strain evidence="1 2">SB-02</strain>
    </source>
</reference>
<evidence type="ECO:0000313" key="1">
    <source>
        <dbReference type="EMBL" id="QGW28732.1"/>
    </source>
</evidence>
<organism evidence="1 2">
    <name type="scientific">Phnomibacter ginsenosidimutans</name>
    <dbReference type="NCBI Taxonomy" id="2676868"/>
    <lineage>
        <taxon>Bacteria</taxon>
        <taxon>Pseudomonadati</taxon>
        <taxon>Bacteroidota</taxon>
        <taxon>Chitinophagia</taxon>
        <taxon>Chitinophagales</taxon>
        <taxon>Chitinophagaceae</taxon>
        <taxon>Phnomibacter</taxon>
    </lineage>
</organism>
<dbReference type="EMBL" id="CP046566">
    <property type="protein sequence ID" value="QGW28732.1"/>
    <property type="molecule type" value="Genomic_DNA"/>
</dbReference>
<dbReference type="AlphaFoldDB" id="A0A6I6GP71"/>
<accession>A0A6I6GP71</accession>
<gene>
    <name evidence="1" type="ORF">GLV81_12050</name>
</gene>
<dbReference type="KEGG" id="fls:GLV81_12050"/>
<evidence type="ECO:0008006" key="3">
    <source>
        <dbReference type="Google" id="ProtNLM"/>
    </source>
</evidence>
<dbReference type="Proteomes" id="UP000426027">
    <property type="component" value="Chromosome"/>
</dbReference>
<dbReference type="RefSeq" id="WP_157479085.1">
    <property type="nucleotide sequence ID" value="NZ_CP046566.1"/>
</dbReference>
<proteinExistence type="predicted"/>